<feature type="binding site" evidence="21">
    <location>
        <begin position="53"/>
        <end position="57"/>
    </location>
    <ligand>
        <name>substrate</name>
    </ligand>
</feature>
<comment type="caution">
    <text evidence="26">The sequence shown here is derived from an EMBL/GenBank/DDBJ whole genome shotgun (WGS) entry which is preliminary data.</text>
</comment>
<evidence type="ECO:0000256" key="24">
    <source>
        <dbReference type="RuleBase" id="RU363065"/>
    </source>
</evidence>
<comment type="cofactor">
    <cofactor evidence="23">
        <name>Mg(2+)</name>
        <dbReference type="ChEBI" id="CHEBI:18420"/>
    </cofactor>
    <text evidence="23">Mn(2+), Zn(2+), Cd(2+) and Co(2+) support activity to lesser extents.</text>
</comment>
<organism evidence="26 27">
    <name type="scientific">Paraburkholderia graminis</name>
    <dbReference type="NCBI Taxonomy" id="60548"/>
    <lineage>
        <taxon>Bacteria</taxon>
        <taxon>Pseudomonadati</taxon>
        <taxon>Pseudomonadota</taxon>
        <taxon>Betaproteobacteria</taxon>
        <taxon>Burkholderiales</taxon>
        <taxon>Burkholderiaceae</taxon>
        <taxon>Paraburkholderia</taxon>
    </lineage>
</organism>
<keyword evidence="17 24" id="KW-0472">Membrane</keyword>
<evidence type="ECO:0000256" key="12">
    <source>
        <dbReference type="ARBA" id="ARBA00022777"/>
    </source>
</evidence>
<accession>A0ABD5CT46</accession>
<keyword evidence="7 24" id="KW-0997">Cell inner membrane</keyword>
<feature type="binding site" evidence="21">
    <location>
        <position position="92"/>
    </location>
    <ligand>
        <name>substrate</name>
    </ligand>
</feature>
<dbReference type="EMBL" id="JAVIZN010000002">
    <property type="protein sequence ID" value="MDR6207780.1"/>
    <property type="molecule type" value="Genomic_DNA"/>
</dbReference>
<dbReference type="Proteomes" id="UP001245184">
    <property type="component" value="Unassembled WGS sequence"/>
</dbReference>
<evidence type="ECO:0000313" key="26">
    <source>
        <dbReference type="EMBL" id="MDR6207780.1"/>
    </source>
</evidence>
<dbReference type="InterPro" id="IPR036945">
    <property type="entry name" value="DAGK_sf"/>
</dbReference>
<dbReference type="GO" id="GO:0005886">
    <property type="term" value="C:plasma membrane"/>
    <property type="evidence" value="ECO:0007669"/>
    <property type="project" value="UniProtKB-SubCell"/>
</dbReference>
<evidence type="ECO:0000256" key="16">
    <source>
        <dbReference type="ARBA" id="ARBA00023098"/>
    </source>
</evidence>
<keyword evidence="13 22" id="KW-0067">ATP-binding</keyword>
<comment type="subcellular location">
    <subcellularLocation>
        <location evidence="1 24">Cell inner membrane</location>
        <topology evidence="1 24">Multi-pass membrane protein</topology>
    </subcellularLocation>
</comment>
<feature type="binding site" evidence="22">
    <location>
        <position position="51"/>
    </location>
    <ligand>
        <name>ATP</name>
        <dbReference type="ChEBI" id="CHEBI:30616"/>
    </ligand>
</feature>
<evidence type="ECO:0000256" key="11">
    <source>
        <dbReference type="ARBA" id="ARBA00022741"/>
    </source>
</evidence>
<comment type="catalytic activity">
    <reaction evidence="24">
        <text>a 1,2-diacyl-sn-glycerol + ATP = a 1,2-diacyl-sn-glycero-3-phosphate + ADP + H(+)</text>
        <dbReference type="Rhea" id="RHEA:10272"/>
        <dbReference type="ChEBI" id="CHEBI:15378"/>
        <dbReference type="ChEBI" id="CHEBI:17815"/>
        <dbReference type="ChEBI" id="CHEBI:30616"/>
        <dbReference type="ChEBI" id="CHEBI:58608"/>
        <dbReference type="ChEBI" id="CHEBI:456216"/>
        <dbReference type="EC" id="2.7.1.107"/>
    </reaction>
</comment>
<keyword evidence="12 24" id="KW-0418">Kinase</keyword>
<feature type="active site" description="Proton acceptor" evidence="20">
    <location>
        <position position="92"/>
    </location>
</feature>
<keyword evidence="18" id="KW-0594">Phospholipid biosynthesis</keyword>
<feature type="binding site" evidence="22">
    <location>
        <position position="32"/>
    </location>
    <ligand>
        <name>ATP</name>
        <dbReference type="ChEBI" id="CHEBI:30616"/>
    </ligand>
</feature>
<evidence type="ECO:0000256" key="21">
    <source>
        <dbReference type="PIRSR" id="PIRSR600829-2"/>
    </source>
</evidence>
<evidence type="ECO:0000256" key="18">
    <source>
        <dbReference type="ARBA" id="ARBA00023209"/>
    </source>
</evidence>
<feature type="transmembrane region" description="Helical" evidence="24">
    <location>
        <begin position="123"/>
        <end position="144"/>
    </location>
</feature>
<protein>
    <recommendedName>
        <fullName evidence="4 24">Diacylglycerol kinase</fullName>
        <ecNumber evidence="3 24">2.7.1.107</ecNumber>
    </recommendedName>
</protein>
<evidence type="ECO:0000256" key="25">
    <source>
        <dbReference type="SAM" id="MobiDB-lite"/>
    </source>
</evidence>
<dbReference type="InterPro" id="IPR000829">
    <property type="entry name" value="DAGK"/>
</dbReference>
<keyword evidence="8 24" id="KW-0808">Transferase</keyword>
<proteinExistence type="inferred from homology"/>
<feature type="binding site" evidence="23">
    <location>
        <position position="51"/>
    </location>
    <ligand>
        <name>a divalent metal cation</name>
        <dbReference type="ChEBI" id="CHEBI:60240"/>
    </ligand>
</feature>
<feature type="binding site" evidence="22">
    <location>
        <begin position="108"/>
        <end position="110"/>
    </location>
    <ligand>
        <name>ATP</name>
        <dbReference type="ChEBI" id="CHEBI:30616"/>
    </ligand>
</feature>
<gene>
    <name evidence="26" type="ORF">QF025_006500</name>
</gene>
<dbReference type="Pfam" id="PF01219">
    <property type="entry name" value="DAGK_prokar"/>
    <property type="match status" value="1"/>
</dbReference>
<feature type="binding site" evidence="21">
    <location>
        <position position="32"/>
    </location>
    <ligand>
        <name>substrate</name>
    </ligand>
</feature>
<evidence type="ECO:0000256" key="5">
    <source>
        <dbReference type="ARBA" id="ARBA00022475"/>
    </source>
</evidence>
<feature type="transmembrane region" description="Helical" evidence="24">
    <location>
        <begin position="58"/>
        <end position="74"/>
    </location>
</feature>
<evidence type="ECO:0000256" key="4">
    <source>
        <dbReference type="ARBA" id="ARBA00017575"/>
    </source>
</evidence>
<keyword evidence="11 22" id="KW-0547">Nucleotide-binding</keyword>
<evidence type="ECO:0000256" key="7">
    <source>
        <dbReference type="ARBA" id="ARBA00022519"/>
    </source>
</evidence>
<feature type="binding site" evidence="21">
    <location>
        <position position="78"/>
    </location>
    <ligand>
        <name>substrate</name>
    </ligand>
</feature>
<evidence type="ECO:0000256" key="15">
    <source>
        <dbReference type="ARBA" id="ARBA00022989"/>
    </source>
</evidence>
<dbReference type="AlphaFoldDB" id="A0ABD5CT46"/>
<dbReference type="GO" id="GO:0005524">
    <property type="term" value="F:ATP binding"/>
    <property type="evidence" value="ECO:0007669"/>
    <property type="project" value="UniProtKB-KW"/>
</dbReference>
<comment type="similarity">
    <text evidence="2 24">Belongs to the bacterial diacylglycerol kinase family.</text>
</comment>
<keyword evidence="6" id="KW-0444">Lipid biosynthesis</keyword>
<evidence type="ECO:0000256" key="14">
    <source>
        <dbReference type="ARBA" id="ARBA00022842"/>
    </source>
</evidence>
<keyword evidence="19 24" id="KW-1208">Phospholipid metabolism</keyword>
<dbReference type="GO" id="GO:0046872">
    <property type="term" value="F:metal ion binding"/>
    <property type="evidence" value="ECO:0007669"/>
    <property type="project" value="UniProtKB-KW"/>
</dbReference>
<keyword evidence="10 23" id="KW-0479">Metal-binding</keyword>
<sequence>MLLRMSRMNRSMRRPNDPPPSPVAPKRSGILRGLFALRHSYDGFLTTLREESAFRQETALAAVLMPFALLLPVTPVERVLLISSLLLVLLVELLNSSIEAAIDRISLERHELSKRAKDCGSAAVTLSLLICATVWLLLAGPVVVRLAEAYL</sequence>
<dbReference type="EC" id="2.7.1.107" evidence="3 24"/>
<keyword evidence="15 24" id="KW-1133">Transmembrane helix</keyword>
<feature type="region of interest" description="Disordered" evidence="25">
    <location>
        <begin position="1"/>
        <end position="26"/>
    </location>
</feature>
<feature type="binding site" evidence="22">
    <location>
        <begin position="117"/>
        <end position="118"/>
    </location>
    <ligand>
        <name>ATP</name>
        <dbReference type="ChEBI" id="CHEBI:30616"/>
    </ligand>
</feature>
<feature type="transmembrane region" description="Helical" evidence="24">
    <location>
        <begin position="80"/>
        <end position="102"/>
    </location>
</feature>
<evidence type="ECO:0000256" key="8">
    <source>
        <dbReference type="ARBA" id="ARBA00022679"/>
    </source>
</evidence>
<keyword evidence="14 23" id="KW-0460">Magnesium</keyword>
<feature type="binding site" evidence="22">
    <location>
        <position position="99"/>
    </location>
    <ligand>
        <name>ATP</name>
        <dbReference type="ChEBI" id="CHEBI:30616"/>
    </ligand>
</feature>
<keyword evidence="5" id="KW-1003">Cell membrane</keyword>
<evidence type="ECO:0000256" key="2">
    <source>
        <dbReference type="ARBA" id="ARBA00005967"/>
    </source>
</evidence>
<evidence type="ECO:0000256" key="19">
    <source>
        <dbReference type="ARBA" id="ARBA00023264"/>
    </source>
</evidence>
<name>A0ABD5CT46_9BURK</name>
<feature type="binding site" evidence="23">
    <location>
        <position position="99"/>
    </location>
    <ligand>
        <name>a divalent metal cation</name>
        <dbReference type="ChEBI" id="CHEBI:60240"/>
    </ligand>
</feature>
<dbReference type="GO" id="GO:0008654">
    <property type="term" value="P:phospholipid biosynthetic process"/>
    <property type="evidence" value="ECO:0007669"/>
    <property type="project" value="UniProtKB-KW"/>
</dbReference>
<evidence type="ECO:0000256" key="22">
    <source>
        <dbReference type="PIRSR" id="PIRSR600829-3"/>
    </source>
</evidence>
<dbReference type="PANTHER" id="PTHR34299:SF1">
    <property type="entry name" value="DIACYLGLYCEROL KINASE"/>
    <property type="match status" value="1"/>
</dbReference>
<evidence type="ECO:0000256" key="20">
    <source>
        <dbReference type="PIRSR" id="PIRSR600829-1"/>
    </source>
</evidence>
<comment type="function">
    <text evidence="24">Catalyzes the ATP-dependent phosphorylation of sn-l,2-diacylglycerol (DAG) to phosphatidic acid. Involved in the recycling of diacylglycerol produced as a by-product during membrane-derived oligosaccharide (MDO) biosynthesis.</text>
</comment>
<reference evidence="26 27" key="1">
    <citation type="submission" date="2023-08" db="EMBL/GenBank/DDBJ databases">
        <title>Genome sequencing of plant associated microbes to promote plant fitness in Sorghum bicolor and Oryza sativa.</title>
        <authorList>
            <person name="Coleman-Derr D."/>
        </authorList>
    </citation>
    <scope>NUCLEOTIDE SEQUENCE [LARGE SCALE GENOMIC DNA]</scope>
    <source>
        <strain evidence="26 27">SLBN-33</strain>
    </source>
</reference>
<evidence type="ECO:0000256" key="10">
    <source>
        <dbReference type="ARBA" id="ARBA00022723"/>
    </source>
</evidence>
<dbReference type="Gene3D" id="1.10.287.3610">
    <property type="match status" value="1"/>
</dbReference>
<evidence type="ECO:0000256" key="6">
    <source>
        <dbReference type="ARBA" id="ARBA00022516"/>
    </source>
</evidence>
<feature type="binding site" evidence="21">
    <location>
        <position position="121"/>
    </location>
    <ligand>
        <name>substrate</name>
    </ligand>
</feature>
<dbReference type="GO" id="GO:0004143">
    <property type="term" value="F:ATP-dependent diacylglycerol kinase activity"/>
    <property type="evidence" value="ECO:0007669"/>
    <property type="project" value="UniProtKB-EC"/>
</dbReference>
<evidence type="ECO:0000256" key="23">
    <source>
        <dbReference type="PIRSR" id="PIRSR600829-4"/>
    </source>
</evidence>
<evidence type="ECO:0000256" key="3">
    <source>
        <dbReference type="ARBA" id="ARBA00012133"/>
    </source>
</evidence>
<evidence type="ECO:0000313" key="27">
    <source>
        <dbReference type="Proteomes" id="UP001245184"/>
    </source>
</evidence>
<dbReference type="CDD" id="cd14264">
    <property type="entry name" value="DAGK_IM"/>
    <property type="match status" value="1"/>
</dbReference>
<dbReference type="PANTHER" id="PTHR34299">
    <property type="entry name" value="DIACYLGLYCEROL KINASE"/>
    <property type="match status" value="1"/>
</dbReference>
<evidence type="ECO:0000256" key="1">
    <source>
        <dbReference type="ARBA" id="ARBA00004429"/>
    </source>
</evidence>
<keyword evidence="16 24" id="KW-0443">Lipid metabolism</keyword>
<dbReference type="InterPro" id="IPR033718">
    <property type="entry name" value="DAGK_prok"/>
</dbReference>
<keyword evidence="9 24" id="KW-0812">Transmembrane</keyword>
<evidence type="ECO:0000256" key="17">
    <source>
        <dbReference type="ARBA" id="ARBA00023136"/>
    </source>
</evidence>
<evidence type="ECO:0000256" key="9">
    <source>
        <dbReference type="ARBA" id="ARBA00022692"/>
    </source>
</evidence>
<evidence type="ECO:0000256" key="13">
    <source>
        <dbReference type="ARBA" id="ARBA00022840"/>
    </source>
</evidence>